<keyword evidence="1" id="KW-0521">NADP</keyword>
<dbReference type="CDD" id="cd05276">
    <property type="entry name" value="p53_inducible_oxidoreductase"/>
    <property type="match status" value="1"/>
</dbReference>
<dbReference type="Pfam" id="PF08240">
    <property type="entry name" value="ADH_N"/>
    <property type="match status" value="1"/>
</dbReference>
<organism evidence="4 5">
    <name type="scientific">Xylanimonas cellulosilytica (strain DSM 15894 / JCM 12276 / CECT 5975 / KCTC 9989 / LMG 20990 / NBRC 107835 / XIL07)</name>
    <dbReference type="NCBI Taxonomy" id="446471"/>
    <lineage>
        <taxon>Bacteria</taxon>
        <taxon>Bacillati</taxon>
        <taxon>Actinomycetota</taxon>
        <taxon>Actinomycetes</taxon>
        <taxon>Micrococcales</taxon>
        <taxon>Promicromonosporaceae</taxon>
        <taxon>Xylanimonas</taxon>
    </lineage>
</organism>
<name>D1BU45_XYLCX</name>
<dbReference type="NCBIfam" id="TIGR02824">
    <property type="entry name" value="quinone_pig3"/>
    <property type="match status" value="1"/>
</dbReference>
<dbReference type="GO" id="GO:0016651">
    <property type="term" value="F:oxidoreductase activity, acting on NAD(P)H"/>
    <property type="evidence" value="ECO:0007669"/>
    <property type="project" value="TreeGrafter"/>
</dbReference>
<dbReference type="InterPro" id="IPR014189">
    <property type="entry name" value="Quinone_OxRdtase_PIG3"/>
</dbReference>
<sequence>MRAVTIAPQAGRGKLALIQAIRPAPAAGEVLVQVASAGVNRADLLQRAGHYPPPPGAPPWPGLEISGTVIVAGHGVSSPRVGDEVVALLEGGGYAEYAVARAAQTLPVPDGVGLVDAAALPEAVCTAWTNLVDTARLRPGEWVLVQGGSGGVGSIAVQLAKALGAHVVATAGGPERVAHVRALGADVVVDHHASDVVAAVREATGGRGVDVVLDVLGGGGLADNVRALAPDGRLVVIGLQQGRRGELDLAAVLATRATVTGTLLRSRTPAEKAAIVAAVREHVWPMVADGRVRPVVHARLPLADADDALTSLERGEVFGKVLLVTGAPAASSGATDAPSAQGWDA</sequence>
<keyword evidence="5" id="KW-1185">Reference proteome</keyword>
<dbReference type="RefSeq" id="WP_012876954.1">
    <property type="nucleotide sequence ID" value="NC_013530.1"/>
</dbReference>
<feature type="domain" description="Cyclic nucleotide-binding" evidence="3">
    <location>
        <begin position="286"/>
        <end position="332"/>
    </location>
</feature>
<dbReference type="Proteomes" id="UP000002255">
    <property type="component" value="Chromosome"/>
</dbReference>
<dbReference type="GO" id="GO:0008270">
    <property type="term" value="F:zinc ion binding"/>
    <property type="evidence" value="ECO:0007669"/>
    <property type="project" value="InterPro"/>
</dbReference>
<dbReference type="InterPro" id="IPR002364">
    <property type="entry name" value="Quin_OxRdtase/zeta-crystal_CS"/>
</dbReference>
<dbReference type="InterPro" id="IPR013154">
    <property type="entry name" value="ADH-like_N"/>
</dbReference>
<dbReference type="GO" id="GO:0070402">
    <property type="term" value="F:NADPH binding"/>
    <property type="evidence" value="ECO:0007669"/>
    <property type="project" value="TreeGrafter"/>
</dbReference>
<dbReference type="Gene3D" id="3.90.180.10">
    <property type="entry name" value="Medium-chain alcohol dehydrogenases, catalytic domain"/>
    <property type="match status" value="1"/>
</dbReference>
<dbReference type="Gene3D" id="3.40.50.720">
    <property type="entry name" value="NAD(P)-binding Rossmann-like Domain"/>
    <property type="match status" value="1"/>
</dbReference>
<dbReference type="PANTHER" id="PTHR48106">
    <property type="entry name" value="QUINONE OXIDOREDUCTASE PIG3-RELATED"/>
    <property type="match status" value="1"/>
</dbReference>
<dbReference type="PROSITE" id="PS50042">
    <property type="entry name" value="CNMP_BINDING_3"/>
    <property type="match status" value="1"/>
</dbReference>
<evidence type="ECO:0000313" key="5">
    <source>
        <dbReference type="Proteomes" id="UP000002255"/>
    </source>
</evidence>
<dbReference type="InterPro" id="IPR013149">
    <property type="entry name" value="ADH-like_C"/>
</dbReference>
<dbReference type="InterPro" id="IPR000595">
    <property type="entry name" value="cNMP-bd_dom"/>
</dbReference>
<keyword evidence="2" id="KW-0560">Oxidoreductase</keyword>
<reference evidence="4 5" key="2">
    <citation type="journal article" date="2010" name="Stand. Genomic Sci.">
        <title>Complete genome sequence of Xylanimonas cellulosilytica type strain (XIL07).</title>
        <authorList>
            <person name="Foster B."/>
            <person name="Pukall R."/>
            <person name="Abt B."/>
            <person name="Nolan M."/>
            <person name="Glavina Del Rio T."/>
            <person name="Chen F."/>
            <person name="Lucas S."/>
            <person name="Tice H."/>
            <person name="Pitluck S."/>
            <person name="Cheng J.-F."/>
            <person name="Chertkov O."/>
            <person name="Brettin T."/>
            <person name="Han C."/>
            <person name="Detter J.C."/>
            <person name="Bruce D."/>
            <person name="Goodwin L."/>
            <person name="Ivanova N."/>
            <person name="Mavromatis K."/>
            <person name="Pati A."/>
            <person name="Mikhailova N."/>
            <person name="Chen A."/>
            <person name="Palaniappan K."/>
            <person name="Land M."/>
            <person name="Hauser L."/>
            <person name="Chang Y.-J."/>
            <person name="Jeffries C.D."/>
            <person name="Chain P."/>
            <person name="Rohde M."/>
            <person name="Goeker M."/>
            <person name="Bristow J."/>
            <person name="Eisen J.A."/>
            <person name="Markowitz V."/>
            <person name="Hugenholtz P."/>
            <person name="Kyrpides N.C."/>
            <person name="Klenk H.-P."/>
            <person name="Lapidus A."/>
        </authorList>
    </citation>
    <scope>NUCLEOTIDE SEQUENCE [LARGE SCALE GENOMIC DNA]</scope>
    <source>
        <strain evidence="5">DSM 15894 / CECT 5975 / LMG 20990 / XIL07</strain>
    </source>
</reference>
<evidence type="ECO:0000313" key="4">
    <source>
        <dbReference type="EMBL" id="ACZ29209.1"/>
    </source>
</evidence>
<dbReference type="SUPFAM" id="SSF50129">
    <property type="entry name" value="GroES-like"/>
    <property type="match status" value="1"/>
</dbReference>
<dbReference type="SUPFAM" id="SSF51735">
    <property type="entry name" value="NAD(P)-binding Rossmann-fold domains"/>
    <property type="match status" value="1"/>
</dbReference>
<dbReference type="AlphaFoldDB" id="D1BU45"/>
<dbReference type="HOGENOM" id="CLU_026673_3_4_11"/>
<dbReference type="KEGG" id="xce:Xcel_0170"/>
<evidence type="ECO:0000256" key="1">
    <source>
        <dbReference type="ARBA" id="ARBA00022857"/>
    </source>
</evidence>
<dbReference type="OrthoDB" id="9780520at2"/>
<dbReference type="InterPro" id="IPR020843">
    <property type="entry name" value="ER"/>
</dbReference>
<dbReference type="Pfam" id="PF00107">
    <property type="entry name" value="ADH_zinc_N"/>
    <property type="match status" value="1"/>
</dbReference>
<dbReference type="eggNOG" id="COG0604">
    <property type="taxonomic scope" value="Bacteria"/>
</dbReference>
<evidence type="ECO:0000256" key="2">
    <source>
        <dbReference type="ARBA" id="ARBA00023002"/>
    </source>
</evidence>
<dbReference type="InterPro" id="IPR011032">
    <property type="entry name" value="GroES-like_sf"/>
</dbReference>
<gene>
    <name evidence="4" type="ordered locus">Xcel_0170</name>
</gene>
<dbReference type="STRING" id="446471.Xcel_0170"/>
<reference evidence="5" key="1">
    <citation type="submission" date="2009-11" db="EMBL/GenBank/DDBJ databases">
        <title>The complete chromosome of Xylanimonas cellulosilytica DSM 15894.</title>
        <authorList>
            <consortium name="US DOE Joint Genome Institute (JGI-PGF)"/>
            <person name="Lucas S."/>
            <person name="Copeland A."/>
            <person name="Lapidus A."/>
            <person name="Glavina del Rio T."/>
            <person name="Dalin E."/>
            <person name="Tice H."/>
            <person name="Bruce D."/>
            <person name="Goodwin L."/>
            <person name="Pitluck S."/>
            <person name="Kyrpides N."/>
            <person name="Mavromatis K."/>
            <person name="Ivanova N."/>
            <person name="Mikhailova N."/>
            <person name="Foster B."/>
            <person name="Clum A."/>
            <person name="Brettin T."/>
            <person name="Detter J.C."/>
            <person name="Han C."/>
            <person name="Larimer F."/>
            <person name="Land M."/>
            <person name="Hauser L."/>
            <person name="Markowitz V."/>
            <person name="Cheng J.F."/>
            <person name="Hugenholtz P."/>
            <person name="Woyke T."/>
            <person name="Wu D."/>
            <person name="Gehrich-Schroeter G."/>
            <person name="Schneider S."/>
            <person name="Pukall S.R."/>
            <person name="Klenk H.P."/>
            <person name="Eisen J.A."/>
        </authorList>
    </citation>
    <scope>NUCLEOTIDE SEQUENCE [LARGE SCALE GENOMIC DNA]</scope>
    <source>
        <strain evidence="5">DSM 15894 / CECT 5975 / LMG 20990 / XIL07</strain>
    </source>
</reference>
<evidence type="ECO:0000259" key="3">
    <source>
        <dbReference type="PROSITE" id="PS50042"/>
    </source>
</evidence>
<accession>D1BU45</accession>
<protein>
    <submittedName>
        <fullName evidence="4">Cyclic nucleotide-binding protein</fullName>
    </submittedName>
</protein>
<dbReference type="InterPro" id="IPR036291">
    <property type="entry name" value="NAD(P)-bd_dom_sf"/>
</dbReference>
<dbReference type="SMART" id="SM00829">
    <property type="entry name" value="PKS_ER"/>
    <property type="match status" value="1"/>
</dbReference>
<dbReference type="PANTHER" id="PTHR48106:SF8">
    <property type="entry name" value="OS02G0805600 PROTEIN"/>
    <property type="match status" value="1"/>
</dbReference>
<dbReference type="PROSITE" id="PS01162">
    <property type="entry name" value="QOR_ZETA_CRYSTAL"/>
    <property type="match status" value="1"/>
</dbReference>
<proteinExistence type="predicted"/>
<dbReference type="EMBL" id="CP001821">
    <property type="protein sequence ID" value="ACZ29209.1"/>
    <property type="molecule type" value="Genomic_DNA"/>
</dbReference>